<sequence length="112" mass="13084">MRSAFNMTIDILTLKNNALGVIIKAFRKEMDKLKDLTKAISTFQPLIKHNMKVRQFKSKNGKPPTRKWIFNKIRDCPKRVKLISINKIEREVIKLGSMVLNFAKTNKELKIK</sequence>
<reference evidence="1 2" key="1">
    <citation type="journal article" date="2019" name="Genome Biol. Evol.">
        <title>Insights into the evolution of the New World diploid cottons (Gossypium, subgenus Houzingenia) based on genome sequencing.</title>
        <authorList>
            <person name="Grover C.E."/>
            <person name="Arick M.A. 2nd"/>
            <person name="Thrash A."/>
            <person name="Conover J.L."/>
            <person name="Sanders W.S."/>
            <person name="Peterson D.G."/>
            <person name="Frelichowski J.E."/>
            <person name="Scheffler J.A."/>
            <person name="Scheffler B.E."/>
            <person name="Wendel J.F."/>
        </authorList>
    </citation>
    <scope>NUCLEOTIDE SEQUENCE [LARGE SCALE GENOMIC DNA]</scope>
    <source>
        <strain evidence="1">57</strain>
        <tissue evidence="1">Leaf</tissue>
    </source>
</reference>
<name>A0A7J8W2V9_9ROSI</name>
<feature type="non-terminal residue" evidence="1">
    <location>
        <position position="1"/>
    </location>
</feature>
<evidence type="ECO:0000313" key="1">
    <source>
        <dbReference type="EMBL" id="MBA0669401.1"/>
    </source>
</evidence>
<accession>A0A7J8W2V9</accession>
<comment type="caution">
    <text evidence="1">The sequence shown here is derived from an EMBL/GenBank/DDBJ whole genome shotgun (WGS) entry which is preliminary data.</text>
</comment>
<dbReference type="Proteomes" id="UP000593573">
    <property type="component" value="Unassembled WGS sequence"/>
</dbReference>
<keyword evidence="2" id="KW-1185">Reference proteome</keyword>
<dbReference type="AlphaFoldDB" id="A0A7J8W2V9"/>
<evidence type="ECO:0000313" key="2">
    <source>
        <dbReference type="Proteomes" id="UP000593573"/>
    </source>
</evidence>
<protein>
    <submittedName>
        <fullName evidence="1">Uncharacterized protein</fullName>
    </submittedName>
</protein>
<organism evidence="1 2">
    <name type="scientific">Gossypium klotzschianum</name>
    <dbReference type="NCBI Taxonomy" id="34286"/>
    <lineage>
        <taxon>Eukaryota</taxon>
        <taxon>Viridiplantae</taxon>
        <taxon>Streptophyta</taxon>
        <taxon>Embryophyta</taxon>
        <taxon>Tracheophyta</taxon>
        <taxon>Spermatophyta</taxon>
        <taxon>Magnoliopsida</taxon>
        <taxon>eudicotyledons</taxon>
        <taxon>Gunneridae</taxon>
        <taxon>Pentapetalae</taxon>
        <taxon>rosids</taxon>
        <taxon>malvids</taxon>
        <taxon>Malvales</taxon>
        <taxon>Malvaceae</taxon>
        <taxon>Malvoideae</taxon>
        <taxon>Gossypium</taxon>
    </lineage>
</organism>
<proteinExistence type="predicted"/>
<gene>
    <name evidence="1" type="ORF">Goklo_029549</name>
</gene>
<dbReference type="EMBL" id="JABFAB010026998">
    <property type="protein sequence ID" value="MBA0669401.1"/>
    <property type="molecule type" value="Genomic_DNA"/>
</dbReference>